<dbReference type="InterPro" id="IPR000683">
    <property type="entry name" value="Gfo/Idh/MocA-like_OxRdtase_N"/>
</dbReference>
<proteinExistence type="inferred from homology"/>
<dbReference type="RefSeq" id="WP_095673338.1">
    <property type="nucleotide sequence ID" value="NZ_CP016773.1"/>
</dbReference>
<feature type="domain" description="Gfo/Idh/MocA-like oxidoreductase N-terminal" evidence="3">
    <location>
        <begin position="4"/>
        <end position="117"/>
    </location>
</feature>
<reference evidence="5 6" key="1">
    <citation type="submission" date="2016-07" db="EMBL/GenBank/DDBJ databases">
        <title>High microdiversification within the ubiquitous acI lineage of Actinobacteria.</title>
        <authorList>
            <person name="Neuenschwander S.M."/>
            <person name="Salcher M."/>
            <person name="Ghai R."/>
            <person name="Pernthaler J."/>
        </authorList>
    </citation>
    <scope>NUCLEOTIDE SEQUENCE [LARGE SCALE GENOMIC DNA]</scope>
    <source>
        <strain evidence="5">MMS-IA-56</strain>
    </source>
</reference>
<dbReference type="PANTHER" id="PTHR22604">
    <property type="entry name" value="OXIDOREDUCTASES"/>
    <property type="match status" value="1"/>
</dbReference>
<protein>
    <submittedName>
        <fullName evidence="5">Dehydrogenase</fullName>
    </submittedName>
</protein>
<evidence type="ECO:0000313" key="5">
    <source>
        <dbReference type="EMBL" id="ASY15743.1"/>
    </source>
</evidence>
<dbReference type="InterPro" id="IPR055170">
    <property type="entry name" value="GFO_IDH_MocA-like_dom"/>
</dbReference>
<feature type="domain" description="GFO/IDH/MocA-like oxidoreductase" evidence="4">
    <location>
        <begin position="130"/>
        <end position="244"/>
    </location>
</feature>
<gene>
    <name evidence="5" type="ORF">A1sIA56_02255</name>
</gene>
<dbReference type="OrthoDB" id="9815825at2"/>
<dbReference type="Pfam" id="PF22725">
    <property type="entry name" value="GFO_IDH_MocA_C3"/>
    <property type="match status" value="1"/>
</dbReference>
<dbReference type="GO" id="GO:0000166">
    <property type="term" value="F:nucleotide binding"/>
    <property type="evidence" value="ECO:0007669"/>
    <property type="project" value="InterPro"/>
</dbReference>
<dbReference type="AlphaFoldDB" id="A0A249KG17"/>
<dbReference type="GO" id="GO:0016491">
    <property type="term" value="F:oxidoreductase activity"/>
    <property type="evidence" value="ECO:0007669"/>
    <property type="project" value="UniProtKB-KW"/>
</dbReference>
<evidence type="ECO:0000313" key="6">
    <source>
        <dbReference type="Proteomes" id="UP000217215"/>
    </source>
</evidence>
<comment type="similarity">
    <text evidence="1">Belongs to the Gfo/Idh/MocA family.</text>
</comment>
<keyword evidence="6" id="KW-1185">Reference proteome</keyword>
<evidence type="ECO:0000259" key="4">
    <source>
        <dbReference type="Pfam" id="PF22725"/>
    </source>
</evidence>
<evidence type="ECO:0000259" key="3">
    <source>
        <dbReference type="Pfam" id="PF01408"/>
    </source>
</evidence>
<evidence type="ECO:0000256" key="2">
    <source>
        <dbReference type="ARBA" id="ARBA00023002"/>
    </source>
</evidence>
<keyword evidence="2" id="KW-0560">Oxidoreductase</keyword>
<sequence length="320" mass="34737">MTTFNWGFVGAGMIAKKALYPAISRSNVGEIHAVASRDADRAMTISPKGLIYTDYDQLFADPAVDGVYISLPNAFHLPVAIRAMKAGKHVLCEKPLGMNAAEVKEAIAVSEAMGVLFVEASWNRWHPRTQRIQEIVQSGELGAIKRIRAAFTYDGLDGGNIRLDPTIGGGILYDLGPYSTVAPLWLMDFPEVSNLSVQSVKHSGGVDETTRVNYTLGNTVCETVASCNIPETSWLIVDGEKGSAKMLGDNVFNSRHAGSLLEVEVGGVKRVEEFGPVDPYQIMADNFARKAMGGSDWVMPLTESVRFAELFDAAFAQIKM</sequence>
<dbReference type="SUPFAM" id="SSF55347">
    <property type="entry name" value="Glyceraldehyde-3-phosphate dehydrogenase-like, C-terminal domain"/>
    <property type="match status" value="1"/>
</dbReference>
<evidence type="ECO:0000256" key="1">
    <source>
        <dbReference type="ARBA" id="ARBA00010928"/>
    </source>
</evidence>
<dbReference type="EMBL" id="CP016773">
    <property type="protein sequence ID" value="ASY15743.1"/>
    <property type="molecule type" value="Genomic_DNA"/>
</dbReference>
<dbReference type="Proteomes" id="UP000217215">
    <property type="component" value="Chromosome"/>
</dbReference>
<dbReference type="Gene3D" id="3.40.50.720">
    <property type="entry name" value="NAD(P)-binding Rossmann-like Domain"/>
    <property type="match status" value="1"/>
</dbReference>
<dbReference type="Gene3D" id="3.30.360.10">
    <property type="entry name" value="Dihydrodipicolinate Reductase, domain 2"/>
    <property type="match status" value="1"/>
</dbReference>
<dbReference type="KEGG" id="psuf:A1sIA56_02255"/>
<dbReference type="Pfam" id="PF01408">
    <property type="entry name" value="GFO_IDH_MocA"/>
    <property type="match status" value="1"/>
</dbReference>
<organism evidence="5 6">
    <name type="scientific">Candidatus Planktophila sulfonica</name>
    <dbReference type="NCBI Taxonomy" id="1884904"/>
    <lineage>
        <taxon>Bacteria</taxon>
        <taxon>Bacillati</taxon>
        <taxon>Actinomycetota</taxon>
        <taxon>Actinomycetes</taxon>
        <taxon>Candidatus Nanopelagicales</taxon>
        <taxon>Candidatus Nanopelagicaceae</taxon>
        <taxon>Candidatus Planktophila</taxon>
    </lineage>
</organism>
<dbReference type="SUPFAM" id="SSF51735">
    <property type="entry name" value="NAD(P)-binding Rossmann-fold domains"/>
    <property type="match status" value="1"/>
</dbReference>
<dbReference type="PANTHER" id="PTHR22604:SF105">
    <property type="entry name" value="TRANS-1,2-DIHYDROBENZENE-1,2-DIOL DEHYDROGENASE"/>
    <property type="match status" value="1"/>
</dbReference>
<dbReference type="InterPro" id="IPR036291">
    <property type="entry name" value="NAD(P)-bd_dom_sf"/>
</dbReference>
<name>A0A249KG17_9ACTN</name>
<dbReference type="InterPro" id="IPR050984">
    <property type="entry name" value="Gfo/Idh/MocA_domain"/>
</dbReference>
<accession>A0A249KG17</accession>